<dbReference type="SUPFAM" id="SSF55486">
    <property type="entry name" value="Metalloproteases ('zincins'), catalytic domain"/>
    <property type="match status" value="1"/>
</dbReference>
<evidence type="ECO:0000259" key="7">
    <source>
        <dbReference type="Pfam" id="PF01432"/>
    </source>
</evidence>
<dbReference type="GO" id="GO:0006508">
    <property type="term" value="P:proteolysis"/>
    <property type="evidence" value="ECO:0007669"/>
    <property type="project" value="UniProtKB-KW"/>
</dbReference>
<dbReference type="AlphaFoldDB" id="A0A933IBD3"/>
<dbReference type="Gene3D" id="1.10.1370.20">
    <property type="entry name" value="Oligoendopeptidase f, C-terminal domain"/>
    <property type="match status" value="1"/>
</dbReference>
<dbReference type="GO" id="GO:0004222">
    <property type="term" value="F:metalloendopeptidase activity"/>
    <property type="evidence" value="ECO:0007669"/>
    <property type="project" value="InterPro"/>
</dbReference>
<evidence type="ECO:0000313" key="9">
    <source>
        <dbReference type="Proteomes" id="UP000736328"/>
    </source>
</evidence>
<proteinExistence type="inferred from homology"/>
<reference evidence="8" key="1">
    <citation type="submission" date="2020-07" db="EMBL/GenBank/DDBJ databases">
        <title>Huge and variable diversity of episymbiotic CPR bacteria and DPANN archaea in groundwater ecosystems.</title>
        <authorList>
            <person name="He C.Y."/>
            <person name="Keren R."/>
            <person name="Whittaker M."/>
            <person name="Farag I.F."/>
            <person name="Doudna J."/>
            <person name="Cate J.H.D."/>
            <person name="Banfield J.F."/>
        </authorList>
    </citation>
    <scope>NUCLEOTIDE SEQUENCE</scope>
    <source>
        <strain evidence="8">NC_groundwater_1520_Pr4_B-0.1um_53_5</strain>
    </source>
</reference>
<feature type="domain" description="Peptidase M3A/M3B catalytic" evidence="7">
    <location>
        <begin position="203"/>
        <end position="578"/>
    </location>
</feature>
<dbReference type="GO" id="GO:0006518">
    <property type="term" value="P:peptide metabolic process"/>
    <property type="evidence" value="ECO:0007669"/>
    <property type="project" value="TreeGrafter"/>
</dbReference>
<dbReference type="CDD" id="cd09610">
    <property type="entry name" value="M3B_PepF"/>
    <property type="match status" value="1"/>
</dbReference>
<accession>A0A933IBD3</accession>
<evidence type="ECO:0000256" key="2">
    <source>
        <dbReference type="ARBA" id="ARBA00022723"/>
    </source>
</evidence>
<keyword evidence="2 6" id="KW-0479">Metal-binding</keyword>
<dbReference type="InterPro" id="IPR042088">
    <property type="entry name" value="OligoPept_F_C"/>
</dbReference>
<dbReference type="EMBL" id="JACQXR010000075">
    <property type="protein sequence ID" value="MBI4726717.1"/>
    <property type="molecule type" value="Genomic_DNA"/>
</dbReference>
<comment type="similarity">
    <text evidence="6">Belongs to the peptidase M3 family.</text>
</comment>
<comment type="caution">
    <text evidence="8">The sequence shown here is derived from an EMBL/GenBank/DDBJ whole genome shotgun (WGS) entry which is preliminary data.</text>
</comment>
<keyword evidence="5 6" id="KW-0482">Metalloprotease</keyword>
<name>A0A933IBD3_UNCT6</name>
<comment type="cofactor">
    <cofactor evidence="6">
        <name>Zn(2+)</name>
        <dbReference type="ChEBI" id="CHEBI:29105"/>
    </cofactor>
    <text evidence="6">Binds 1 zinc ion.</text>
</comment>
<dbReference type="Proteomes" id="UP000736328">
    <property type="component" value="Unassembled WGS sequence"/>
</dbReference>
<dbReference type="Gene3D" id="1.20.140.70">
    <property type="entry name" value="Oligopeptidase f, N-terminal domain"/>
    <property type="match status" value="1"/>
</dbReference>
<evidence type="ECO:0000256" key="5">
    <source>
        <dbReference type="ARBA" id="ARBA00023049"/>
    </source>
</evidence>
<dbReference type="Pfam" id="PF01432">
    <property type="entry name" value="Peptidase_M3"/>
    <property type="match status" value="1"/>
</dbReference>
<dbReference type="InterPro" id="IPR001567">
    <property type="entry name" value="Pept_M3A_M3B_dom"/>
</dbReference>
<gene>
    <name evidence="8" type="ORF">HY768_05775</name>
</gene>
<protein>
    <submittedName>
        <fullName evidence="8">M3 family oligoendopeptidase</fullName>
    </submittedName>
</protein>
<organism evidence="8 9">
    <name type="scientific">candidate division TA06 bacterium</name>
    <dbReference type="NCBI Taxonomy" id="2250710"/>
    <lineage>
        <taxon>Bacteria</taxon>
        <taxon>Bacteria division TA06</taxon>
    </lineage>
</organism>
<dbReference type="InterPro" id="IPR045090">
    <property type="entry name" value="Pept_M3A_M3B"/>
</dbReference>
<evidence type="ECO:0000313" key="8">
    <source>
        <dbReference type="EMBL" id="MBI4726717.1"/>
    </source>
</evidence>
<keyword evidence="3 6" id="KW-0378">Hydrolase</keyword>
<evidence type="ECO:0000256" key="6">
    <source>
        <dbReference type="RuleBase" id="RU003435"/>
    </source>
</evidence>
<evidence type="ECO:0000256" key="1">
    <source>
        <dbReference type="ARBA" id="ARBA00022670"/>
    </source>
</evidence>
<sequence>MSKQEMLWNLNNIVGRGKFDEFFNAAEKNIAKLGDYLKALSPGMPEESFRRMTAFTEKLKEDINRLSSYGSLWVSADINSQDARLYKSRAQDLMVSHTQALIPITQWLMGKPVEGLGRLDDANAQRLFKAVPDLEYVLSYQRLGAVHTLEQEVEKVMARKKVTGADPLTELYSLVSDGFEYRFKPKGKKEKVFKTQSRIRAYFYSSNPAERQAAYQALFKPYQDNISKFYVIYQALAKDWDQDARDRQFNSAVAMRNFYNQVPDQAIETLLRVSSDNVGIYQEYFKVKARLLGVKQLQRYDIYAPLERQKAKIPFDRAKTLVLETFKEFSPALAQNARQIFEAGHIDSHPRPGKESGAFCAMVAPKITPYILLNYSGDNSSVMTMAHELGHGAHDLYASAHSVSSAETTLPLAETASTTAEMLVFERLLSQAKSDKEKRAMLLEKIGDSYATVMRQAYFVKFEIAAHRLLLQGARESQLSGLYLKMLKEQFGSSVDVADEFRCEWAYIPHIFKTPFYCYAYNFGELLSMALFARYKHEGRSFVSKIEKILAYGGSQSPELILKQAGIDMSSASFWQGSYDVVRGWLEELKRLSK</sequence>
<dbReference type="GO" id="GO:0046872">
    <property type="term" value="F:metal ion binding"/>
    <property type="evidence" value="ECO:0007669"/>
    <property type="project" value="UniProtKB-UniRule"/>
</dbReference>
<evidence type="ECO:0000256" key="4">
    <source>
        <dbReference type="ARBA" id="ARBA00022833"/>
    </source>
</evidence>
<dbReference type="PANTHER" id="PTHR11804:SF5">
    <property type="entry name" value="OLIGOENDOPEPTIDASE F"/>
    <property type="match status" value="1"/>
</dbReference>
<dbReference type="PANTHER" id="PTHR11804">
    <property type="entry name" value="PROTEASE M3 THIMET OLIGOPEPTIDASE-RELATED"/>
    <property type="match status" value="1"/>
</dbReference>
<evidence type="ECO:0000256" key="3">
    <source>
        <dbReference type="ARBA" id="ARBA00022801"/>
    </source>
</evidence>
<keyword evidence="4 6" id="KW-0862">Zinc</keyword>
<keyword evidence="1 6" id="KW-0645">Protease</keyword>